<gene>
    <name evidence="2" type="ORF">FHG55_10145</name>
</gene>
<dbReference type="AlphaFoldDB" id="A0A5C4L226"/>
<sequence length="68" mass="7302">MRSGGRRMVYRYRSAVALSVQMEVGFERISNPSHEPPVGAGLLAKASGQSTSLLNGPPHSRASPLPHF</sequence>
<evidence type="ECO:0000313" key="3">
    <source>
        <dbReference type="Proteomes" id="UP000306272"/>
    </source>
</evidence>
<reference evidence="2" key="1">
    <citation type="submission" date="2019-06" db="EMBL/GenBank/DDBJ databases">
        <title>Pseudomonas-derived Butenolides : (Bio)synthesis of Styrolides.</title>
        <authorList>
            <person name="Klapper M."/>
            <person name="Chowdhury S."/>
            <person name="Stallforth P."/>
        </authorList>
    </citation>
    <scope>NUCLEOTIDE SEQUENCE [LARGE SCALE GENOMIC DNA]</scope>
    <source>
        <strain evidence="2">EC-S101</strain>
    </source>
</reference>
<evidence type="ECO:0000313" key="2">
    <source>
        <dbReference type="EMBL" id="TNB97430.1"/>
    </source>
</evidence>
<accession>A0A5C4L226</accession>
<dbReference type="EMBL" id="VDDB01000007">
    <property type="protein sequence ID" value="TNB97430.1"/>
    <property type="molecule type" value="Genomic_DNA"/>
</dbReference>
<comment type="caution">
    <text evidence="2">The sequence shown here is derived from an EMBL/GenBank/DDBJ whole genome shotgun (WGS) entry which is preliminary data.</text>
</comment>
<keyword evidence="3" id="KW-1185">Reference proteome</keyword>
<proteinExistence type="predicted"/>
<name>A0A5C4L226_PSEJE</name>
<evidence type="ECO:0000256" key="1">
    <source>
        <dbReference type="SAM" id="MobiDB-lite"/>
    </source>
</evidence>
<dbReference type="Proteomes" id="UP000306272">
    <property type="component" value="Unassembled WGS sequence"/>
</dbReference>
<organism evidence="2 3">
    <name type="scientific">Pseudomonas jessenii</name>
    <dbReference type="NCBI Taxonomy" id="77298"/>
    <lineage>
        <taxon>Bacteria</taxon>
        <taxon>Pseudomonadati</taxon>
        <taxon>Pseudomonadota</taxon>
        <taxon>Gammaproteobacteria</taxon>
        <taxon>Pseudomonadales</taxon>
        <taxon>Pseudomonadaceae</taxon>
        <taxon>Pseudomonas</taxon>
    </lineage>
</organism>
<feature type="region of interest" description="Disordered" evidence="1">
    <location>
        <begin position="37"/>
        <end position="68"/>
    </location>
</feature>
<protein>
    <submittedName>
        <fullName evidence="2">Uncharacterized protein</fullName>
    </submittedName>
</protein>